<dbReference type="OrthoDB" id="9947614at2"/>
<sequence>MADETNHAEPATESGHKDKREMYDEKTRQLQDGADVATQKVNSGVQSAWGMVQKVFDASKR</sequence>
<comment type="caution">
    <text evidence="2">The sequence shown here is derived from an EMBL/GenBank/DDBJ whole genome shotgun (WGS) entry which is preliminary data.</text>
</comment>
<evidence type="ECO:0000256" key="1">
    <source>
        <dbReference type="SAM" id="MobiDB-lite"/>
    </source>
</evidence>
<protein>
    <submittedName>
        <fullName evidence="2">Uncharacterized protein</fullName>
    </submittedName>
</protein>
<name>A0A7X1ZGT2_9PROT</name>
<dbReference type="EMBL" id="WIVE01000085">
    <property type="protein sequence ID" value="MQX38278.1"/>
    <property type="molecule type" value="Genomic_DNA"/>
</dbReference>
<dbReference type="Proteomes" id="UP000434582">
    <property type="component" value="Unassembled WGS sequence"/>
</dbReference>
<gene>
    <name evidence="2" type="ORF">GHC57_17315</name>
</gene>
<keyword evidence="3" id="KW-1185">Reference proteome</keyword>
<accession>A0A7X1ZGT2</accession>
<evidence type="ECO:0000313" key="2">
    <source>
        <dbReference type="EMBL" id="MQX38278.1"/>
    </source>
</evidence>
<dbReference type="AlphaFoldDB" id="A0A7X1ZGT2"/>
<organism evidence="2 3">
    <name type="scientific">Roseospira navarrensis</name>
    <dbReference type="NCBI Taxonomy" id="140058"/>
    <lineage>
        <taxon>Bacteria</taxon>
        <taxon>Pseudomonadati</taxon>
        <taxon>Pseudomonadota</taxon>
        <taxon>Alphaproteobacteria</taxon>
        <taxon>Rhodospirillales</taxon>
        <taxon>Rhodospirillaceae</taxon>
        <taxon>Roseospira</taxon>
    </lineage>
</organism>
<feature type="compositionally biased region" description="Basic and acidic residues" evidence="1">
    <location>
        <begin position="14"/>
        <end position="29"/>
    </location>
</feature>
<proteinExistence type="predicted"/>
<feature type="region of interest" description="Disordered" evidence="1">
    <location>
        <begin position="1"/>
        <end position="34"/>
    </location>
</feature>
<dbReference type="RefSeq" id="WP_153346584.1">
    <property type="nucleotide sequence ID" value="NZ_WIVE01000085.1"/>
</dbReference>
<reference evidence="2 3" key="1">
    <citation type="submission" date="2019-10" db="EMBL/GenBank/DDBJ databases">
        <title>Draft whole-genome sequence of the purple nonsulfur photosynthetic bacterium Roseospira navarrensis DSM 15114.</title>
        <authorList>
            <person name="Kyndt J.A."/>
            <person name="Meyer T.E."/>
        </authorList>
    </citation>
    <scope>NUCLEOTIDE SEQUENCE [LARGE SCALE GENOMIC DNA]</scope>
    <source>
        <strain evidence="2 3">DSM 15114</strain>
    </source>
</reference>
<evidence type="ECO:0000313" key="3">
    <source>
        <dbReference type="Proteomes" id="UP000434582"/>
    </source>
</evidence>